<dbReference type="AlphaFoldDB" id="A0A2A4J8D6"/>
<organism evidence="2">
    <name type="scientific">Heliothis virescens</name>
    <name type="common">Tobacco budworm moth</name>
    <dbReference type="NCBI Taxonomy" id="7102"/>
    <lineage>
        <taxon>Eukaryota</taxon>
        <taxon>Metazoa</taxon>
        <taxon>Ecdysozoa</taxon>
        <taxon>Arthropoda</taxon>
        <taxon>Hexapoda</taxon>
        <taxon>Insecta</taxon>
        <taxon>Pterygota</taxon>
        <taxon>Neoptera</taxon>
        <taxon>Endopterygota</taxon>
        <taxon>Lepidoptera</taxon>
        <taxon>Glossata</taxon>
        <taxon>Ditrysia</taxon>
        <taxon>Noctuoidea</taxon>
        <taxon>Noctuidae</taxon>
        <taxon>Heliothinae</taxon>
        <taxon>Heliothis</taxon>
    </lineage>
</organism>
<proteinExistence type="predicted"/>
<evidence type="ECO:0000313" key="2">
    <source>
        <dbReference type="EMBL" id="PCG68345.1"/>
    </source>
</evidence>
<sequence length="79" mass="8527">MASEDACTPLAEEAPLSGGGASAGAGEPRAERACACAAWAPRRQPAPHEILRPKPRRSRLGYKIEGNRMFCSRIVEYTK</sequence>
<name>A0A2A4J8D6_HELVI</name>
<dbReference type="EMBL" id="NWSH01002411">
    <property type="protein sequence ID" value="PCG68345.1"/>
    <property type="molecule type" value="Genomic_DNA"/>
</dbReference>
<evidence type="ECO:0000256" key="1">
    <source>
        <dbReference type="SAM" id="MobiDB-lite"/>
    </source>
</evidence>
<reference evidence="2" key="1">
    <citation type="submission" date="2017-09" db="EMBL/GenBank/DDBJ databases">
        <title>Contemporary evolution of a Lepidopteran species, Heliothis virescens, in response to modern agricultural practices.</title>
        <authorList>
            <person name="Fritz M.L."/>
            <person name="Deyonke A.M."/>
            <person name="Papanicolaou A."/>
            <person name="Micinski S."/>
            <person name="Westbrook J."/>
            <person name="Gould F."/>
        </authorList>
    </citation>
    <scope>NUCLEOTIDE SEQUENCE [LARGE SCALE GENOMIC DNA]</scope>
    <source>
        <strain evidence="2">HvINT-</strain>
        <tissue evidence="2">Whole body</tissue>
    </source>
</reference>
<feature type="region of interest" description="Disordered" evidence="1">
    <location>
        <begin position="1"/>
        <end position="26"/>
    </location>
</feature>
<gene>
    <name evidence="2" type="ORF">B5V51_5347</name>
</gene>
<comment type="caution">
    <text evidence="2">The sequence shown here is derived from an EMBL/GenBank/DDBJ whole genome shotgun (WGS) entry which is preliminary data.</text>
</comment>
<accession>A0A2A4J8D6</accession>
<protein>
    <submittedName>
        <fullName evidence="2">Uncharacterized protein</fullName>
    </submittedName>
</protein>